<dbReference type="RefSeq" id="WP_054968161.1">
    <property type="nucleotide sequence ID" value="NZ_LJCO01000026.1"/>
</dbReference>
<dbReference type="CDD" id="cd06558">
    <property type="entry name" value="crotonase-like"/>
    <property type="match status" value="1"/>
</dbReference>
<organism evidence="4 5">
    <name type="scientific">Alicyclobacillus ferrooxydans</name>
    <dbReference type="NCBI Taxonomy" id="471514"/>
    <lineage>
        <taxon>Bacteria</taxon>
        <taxon>Bacillati</taxon>
        <taxon>Bacillota</taxon>
        <taxon>Bacilli</taxon>
        <taxon>Bacillales</taxon>
        <taxon>Alicyclobacillaceae</taxon>
        <taxon>Alicyclobacillus</taxon>
    </lineage>
</organism>
<dbReference type="Proteomes" id="UP000050482">
    <property type="component" value="Unassembled WGS sequence"/>
</dbReference>
<dbReference type="STRING" id="471514.AN477_05425"/>
<evidence type="ECO:0000256" key="2">
    <source>
        <dbReference type="ARBA" id="ARBA00023239"/>
    </source>
</evidence>
<dbReference type="EMBL" id="LJCO01000026">
    <property type="protein sequence ID" value="KPV44734.1"/>
    <property type="molecule type" value="Genomic_DNA"/>
</dbReference>
<dbReference type="PANTHER" id="PTHR11941">
    <property type="entry name" value="ENOYL-COA HYDRATASE-RELATED"/>
    <property type="match status" value="1"/>
</dbReference>
<dbReference type="OrthoDB" id="9775794at2"/>
<dbReference type="SUPFAM" id="SSF52096">
    <property type="entry name" value="ClpP/crotonase"/>
    <property type="match status" value="1"/>
</dbReference>
<reference evidence="4 5" key="1">
    <citation type="submission" date="2015-09" db="EMBL/GenBank/DDBJ databases">
        <title>Draft genome sequence of Alicyclobacillus ferrooxydans DSM 22381.</title>
        <authorList>
            <person name="Hemp J."/>
        </authorList>
    </citation>
    <scope>NUCLEOTIDE SEQUENCE [LARGE SCALE GENOMIC DNA]</scope>
    <source>
        <strain evidence="4 5">TC-34</strain>
    </source>
</reference>
<dbReference type="FunFam" id="3.90.226.10:FF:000009">
    <property type="entry name" value="Carnitinyl-CoA dehydratase"/>
    <property type="match status" value="1"/>
</dbReference>
<dbReference type="GO" id="GO:0006635">
    <property type="term" value="P:fatty acid beta-oxidation"/>
    <property type="evidence" value="ECO:0007669"/>
    <property type="project" value="TreeGrafter"/>
</dbReference>
<evidence type="ECO:0000313" key="4">
    <source>
        <dbReference type="EMBL" id="KPV44734.1"/>
    </source>
</evidence>
<dbReference type="GO" id="GO:0016829">
    <property type="term" value="F:lyase activity"/>
    <property type="evidence" value="ECO:0007669"/>
    <property type="project" value="UniProtKB-KW"/>
</dbReference>
<evidence type="ECO:0000256" key="1">
    <source>
        <dbReference type="ARBA" id="ARBA00005254"/>
    </source>
</evidence>
<dbReference type="InterPro" id="IPR029045">
    <property type="entry name" value="ClpP/crotonase-like_dom_sf"/>
</dbReference>
<keyword evidence="2" id="KW-0456">Lyase</keyword>
<dbReference type="Gene3D" id="3.90.226.10">
    <property type="entry name" value="2-enoyl-CoA Hydratase, Chain A, domain 1"/>
    <property type="match status" value="1"/>
</dbReference>
<accession>A0A0P9CGS9</accession>
<name>A0A0P9CGS9_9BACL</name>
<dbReference type="PROSITE" id="PS00166">
    <property type="entry name" value="ENOYL_COA_HYDRATASE"/>
    <property type="match status" value="1"/>
</dbReference>
<dbReference type="PATRIC" id="fig|471514.4.peg.2456"/>
<dbReference type="InterPro" id="IPR001753">
    <property type="entry name" value="Enoyl-CoA_hydra/iso"/>
</dbReference>
<dbReference type="PANTHER" id="PTHR11941:SF54">
    <property type="entry name" value="ENOYL-COA HYDRATASE, MITOCHONDRIAL"/>
    <property type="match status" value="1"/>
</dbReference>
<keyword evidence="5" id="KW-1185">Reference proteome</keyword>
<dbReference type="Pfam" id="PF00378">
    <property type="entry name" value="ECH_1"/>
    <property type="match status" value="1"/>
</dbReference>
<comment type="similarity">
    <text evidence="1 3">Belongs to the enoyl-CoA hydratase/isomerase family.</text>
</comment>
<gene>
    <name evidence="4" type="ORF">AN477_05425</name>
</gene>
<dbReference type="AlphaFoldDB" id="A0A0P9CGS9"/>
<sequence length="259" mass="27836">MEYRTLQIEEREQGIVIVTLSNPPVNAMGEVLRDDLHQFTEETRQNKSRRVVVFKSDHPKIFLAGADLQGMSQGQTASPKEGSQRLQRVLDEIEALPQPTIAAISGHALGGGCEFAMACDFRIMSGGTIGLTEVSLGLIPGAGGTQRMTRLLGVARATELIFLAKRLGPQEAQRMGLVHKVVHPEHLMDEAMAFATTLSEGAVGAMGLAKRCIRAAFGSMEAGLEQESDAFAAALSSREAKEGISAFFAKRKPNFGAQV</sequence>
<dbReference type="InterPro" id="IPR018376">
    <property type="entry name" value="Enoyl-CoA_hyd/isom_CS"/>
</dbReference>
<evidence type="ECO:0000313" key="5">
    <source>
        <dbReference type="Proteomes" id="UP000050482"/>
    </source>
</evidence>
<comment type="caution">
    <text evidence="4">The sequence shown here is derived from an EMBL/GenBank/DDBJ whole genome shotgun (WGS) entry which is preliminary data.</text>
</comment>
<proteinExistence type="inferred from homology"/>
<protein>
    <submittedName>
        <fullName evidence="4">Enoyl-CoA hydratase</fullName>
    </submittedName>
</protein>
<evidence type="ECO:0000256" key="3">
    <source>
        <dbReference type="RuleBase" id="RU003707"/>
    </source>
</evidence>